<proteinExistence type="predicted"/>
<organism evidence="2 3">
    <name type="scientific">Pontibacter arcticus</name>
    <dbReference type="NCBI Taxonomy" id="2080288"/>
    <lineage>
        <taxon>Bacteria</taxon>
        <taxon>Pseudomonadati</taxon>
        <taxon>Bacteroidota</taxon>
        <taxon>Cytophagia</taxon>
        <taxon>Cytophagales</taxon>
        <taxon>Hymenobacteraceae</taxon>
        <taxon>Pontibacter</taxon>
    </lineage>
</organism>
<reference evidence="2 3" key="1">
    <citation type="submission" date="2018-06" db="EMBL/GenBank/DDBJ databases">
        <authorList>
            <person name="Liu Z.-W."/>
        </authorList>
    </citation>
    <scope>NUCLEOTIDE SEQUENCE [LARGE SCALE GENOMIC DNA]</scope>
    <source>
        <strain evidence="2 3">2b14</strain>
    </source>
</reference>
<dbReference type="OrthoDB" id="894053at2"/>
<dbReference type="RefSeq" id="WP_112306450.1">
    <property type="nucleotide sequence ID" value="NZ_QMDV01000004.1"/>
</dbReference>
<feature type="chain" id="PRO_5016751733" evidence="1">
    <location>
        <begin position="20"/>
        <end position="122"/>
    </location>
</feature>
<protein>
    <submittedName>
        <fullName evidence="2">Uncharacterized protein</fullName>
    </submittedName>
</protein>
<dbReference type="AlphaFoldDB" id="A0A364RBP5"/>
<comment type="caution">
    <text evidence="2">The sequence shown here is derived from an EMBL/GenBank/DDBJ whole genome shotgun (WGS) entry which is preliminary data.</text>
</comment>
<reference evidence="2 3" key="2">
    <citation type="submission" date="2018-07" db="EMBL/GenBank/DDBJ databases">
        <title>Pontibacter sp. 2b14 genomic sequence and assembly.</title>
        <authorList>
            <person name="Du Z.-J."/>
        </authorList>
    </citation>
    <scope>NUCLEOTIDE SEQUENCE [LARGE SCALE GENOMIC DNA]</scope>
    <source>
        <strain evidence="2 3">2b14</strain>
    </source>
</reference>
<gene>
    <name evidence="2" type="ORF">DP923_13800</name>
</gene>
<feature type="signal peptide" evidence="1">
    <location>
        <begin position="1"/>
        <end position="19"/>
    </location>
</feature>
<evidence type="ECO:0000313" key="3">
    <source>
        <dbReference type="Proteomes" id="UP000251692"/>
    </source>
</evidence>
<evidence type="ECO:0000256" key="1">
    <source>
        <dbReference type="SAM" id="SignalP"/>
    </source>
</evidence>
<keyword evidence="3" id="KW-1185">Reference proteome</keyword>
<dbReference type="Proteomes" id="UP000251692">
    <property type="component" value="Unassembled WGS sequence"/>
</dbReference>
<evidence type="ECO:0000313" key="2">
    <source>
        <dbReference type="EMBL" id="RAU81770.1"/>
    </source>
</evidence>
<keyword evidence="1" id="KW-0732">Signal</keyword>
<sequence length="122" mass="14196">MKKFLLTVTLLFSCVLAFAQVQLSPEGERKCLELTRSMSIKLRLNEAEYIRLKALNRSHVAKTDEILRAYSQDDRLKTEKIAELEKGYEKTLTSFLKPNQLQAYAVYKEEKKVRFMASSEEN</sequence>
<name>A0A364RBP5_9BACT</name>
<dbReference type="EMBL" id="QMDV01000004">
    <property type="protein sequence ID" value="RAU81770.1"/>
    <property type="molecule type" value="Genomic_DNA"/>
</dbReference>
<accession>A0A364RBP5</accession>